<dbReference type="Proteomes" id="UP001652542">
    <property type="component" value="Unassembled WGS sequence"/>
</dbReference>
<dbReference type="InterPro" id="IPR016181">
    <property type="entry name" value="Acyl_CoA_acyltransferase"/>
</dbReference>
<dbReference type="CDD" id="cd04301">
    <property type="entry name" value="NAT_SF"/>
    <property type="match status" value="1"/>
</dbReference>
<dbReference type="EMBL" id="JAOWKY010000001">
    <property type="protein sequence ID" value="MCV2867891.1"/>
    <property type="molecule type" value="Genomic_DNA"/>
</dbReference>
<dbReference type="InterPro" id="IPR050832">
    <property type="entry name" value="Bact_Acetyltransf"/>
</dbReference>
<evidence type="ECO:0000313" key="5">
    <source>
        <dbReference type="Proteomes" id="UP001652542"/>
    </source>
</evidence>
<evidence type="ECO:0000259" key="3">
    <source>
        <dbReference type="PROSITE" id="PS51186"/>
    </source>
</evidence>
<keyword evidence="1" id="KW-0808">Transferase</keyword>
<sequence length="143" mass="15778">MGTVLSLVRHAFDSMDGRIDPPSSMHRLTPGAIAEQARAGEVWVIEDLGSPIACIFLTLQGDRLYLGKLAVDDRFRGQGLARELVDHAASRARALGLSMLELQVRVELTENQHAFQSMGFQKTAETAHDGYDRPTSLTFARRV</sequence>
<keyword evidence="2" id="KW-0012">Acyltransferase</keyword>
<dbReference type="InterPro" id="IPR000182">
    <property type="entry name" value="GNAT_dom"/>
</dbReference>
<gene>
    <name evidence="4" type="ORF">OEW28_04560</name>
</gene>
<protein>
    <submittedName>
        <fullName evidence="4">GNAT family N-acetyltransferase</fullName>
    </submittedName>
</protein>
<dbReference type="PROSITE" id="PS51186">
    <property type="entry name" value="GNAT"/>
    <property type="match status" value="1"/>
</dbReference>
<dbReference type="Gene3D" id="3.40.630.30">
    <property type="match status" value="1"/>
</dbReference>
<keyword evidence="5" id="KW-1185">Reference proteome</keyword>
<dbReference type="Pfam" id="PF00583">
    <property type="entry name" value="Acetyltransf_1"/>
    <property type="match status" value="1"/>
</dbReference>
<dbReference type="SUPFAM" id="SSF55729">
    <property type="entry name" value="Acyl-CoA N-acyltransferases (Nat)"/>
    <property type="match status" value="1"/>
</dbReference>
<proteinExistence type="predicted"/>
<name>A0ABT2Z9W9_9RHOB</name>
<feature type="domain" description="N-acetyltransferase" evidence="3">
    <location>
        <begin position="1"/>
        <end position="143"/>
    </location>
</feature>
<organism evidence="4 5">
    <name type="scientific">Albidovulum marisflavi</name>
    <dbReference type="NCBI Taxonomy" id="2984159"/>
    <lineage>
        <taxon>Bacteria</taxon>
        <taxon>Pseudomonadati</taxon>
        <taxon>Pseudomonadota</taxon>
        <taxon>Alphaproteobacteria</taxon>
        <taxon>Rhodobacterales</taxon>
        <taxon>Paracoccaceae</taxon>
        <taxon>Albidovulum</taxon>
    </lineage>
</organism>
<evidence type="ECO:0000256" key="2">
    <source>
        <dbReference type="ARBA" id="ARBA00023315"/>
    </source>
</evidence>
<comment type="caution">
    <text evidence="4">The sequence shown here is derived from an EMBL/GenBank/DDBJ whole genome shotgun (WGS) entry which is preliminary data.</text>
</comment>
<evidence type="ECO:0000256" key="1">
    <source>
        <dbReference type="ARBA" id="ARBA00022679"/>
    </source>
</evidence>
<dbReference type="PANTHER" id="PTHR43877">
    <property type="entry name" value="AMINOALKYLPHOSPHONATE N-ACETYLTRANSFERASE-RELATED-RELATED"/>
    <property type="match status" value="1"/>
</dbReference>
<evidence type="ECO:0000313" key="4">
    <source>
        <dbReference type="EMBL" id="MCV2867891.1"/>
    </source>
</evidence>
<reference evidence="4 5" key="1">
    <citation type="submission" date="2022-10" db="EMBL/GenBank/DDBJ databases">
        <title>Defluviimonas sp. nov., isolated from ocean surface water.</title>
        <authorList>
            <person name="He W."/>
            <person name="Wang L."/>
            <person name="Zhang D.-F."/>
        </authorList>
    </citation>
    <scope>NUCLEOTIDE SEQUENCE [LARGE SCALE GENOMIC DNA]</scope>
    <source>
        <strain evidence="4 5">WL0002</strain>
    </source>
</reference>
<accession>A0ABT2Z9W9</accession>